<dbReference type="PANTHER" id="PTHR31683:SF67">
    <property type="entry name" value="PECTIN LYASE F-RELATED"/>
    <property type="match status" value="1"/>
</dbReference>
<gene>
    <name evidence="10" type="ORF">V7S43_005242</name>
</gene>
<dbReference type="InterPro" id="IPR002022">
    <property type="entry name" value="Pec_lyase"/>
</dbReference>
<dbReference type="AlphaFoldDB" id="A0ABD3FVU9"/>
<keyword evidence="2" id="KW-0325">Glycoprotein</keyword>
<organism evidence="10 11">
    <name type="scientific">Phytophthora oleae</name>
    <dbReference type="NCBI Taxonomy" id="2107226"/>
    <lineage>
        <taxon>Eukaryota</taxon>
        <taxon>Sar</taxon>
        <taxon>Stramenopiles</taxon>
        <taxon>Oomycota</taxon>
        <taxon>Peronosporomycetes</taxon>
        <taxon>Peronosporales</taxon>
        <taxon>Peronosporaceae</taxon>
        <taxon>Phytophthora</taxon>
    </lineage>
</organism>
<feature type="region of interest" description="Disordered" evidence="7">
    <location>
        <begin position="431"/>
        <end position="494"/>
    </location>
</feature>
<dbReference type="Pfam" id="PF00544">
    <property type="entry name" value="Pectate_lyase_4"/>
    <property type="match status" value="1"/>
</dbReference>
<dbReference type="EMBL" id="JBIMZQ010000008">
    <property type="protein sequence ID" value="KAL3669865.1"/>
    <property type="molecule type" value="Genomic_DNA"/>
</dbReference>
<evidence type="ECO:0000256" key="1">
    <source>
        <dbReference type="ARBA" id="ARBA00023157"/>
    </source>
</evidence>
<comment type="caution">
    <text evidence="10">The sequence shown here is derived from an EMBL/GenBank/DDBJ whole genome shotgun (WGS) entry which is preliminary data.</text>
</comment>
<protein>
    <recommendedName>
        <fullName evidence="6">pectin lyase</fullName>
        <ecNumber evidence="6">4.2.2.10</ecNumber>
    </recommendedName>
</protein>
<name>A0ABD3FVU9_9STRA</name>
<evidence type="ECO:0000256" key="5">
    <source>
        <dbReference type="ARBA" id="ARBA00037631"/>
    </source>
</evidence>
<dbReference type="SUPFAM" id="SSF51126">
    <property type="entry name" value="Pectin lyase-like"/>
    <property type="match status" value="1"/>
</dbReference>
<evidence type="ECO:0000256" key="8">
    <source>
        <dbReference type="SAM" id="Phobius"/>
    </source>
</evidence>
<keyword evidence="3" id="KW-0456">Lyase</keyword>
<feature type="compositionally biased region" description="Low complexity" evidence="7">
    <location>
        <begin position="433"/>
        <end position="443"/>
    </location>
</feature>
<comment type="catalytic activity">
    <reaction evidence="4">
        <text>Eliminative cleavage of (1-&gt;4)-alpha-D-galacturonan methyl ester to give oligosaccharides with 4-deoxy-6-O-methyl-alpha-D-galact-4-enuronosyl groups at their non-reducing ends.</text>
        <dbReference type="EC" id="4.2.2.10"/>
    </reaction>
</comment>
<evidence type="ECO:0000256" key="4">
    <source>
        <dbReference type="ARBA" id="ARBA00036818"/>
    </source>
</evidence>
<dbReference type="InterPro" id="IPR012334">
    <property type="entry name" value="Pectin_lyas_fold"/>
</dbReference>
<feature type="transmembrane region" description="Helical" evidence="8">
    <location>
        <begin position="29"/>
        <end position="49"/>
    </location>
</feature>
<keyword evidence="8" id="KW-0472">Membrane</keyword>
<dbReference type="Proteomes" id="UP001632037">
    <property type="component" value="Unassembled WGS sequence"/>
</dbReference>
<evidence type="ECO:0000259" key="9">
    <source>
        <dbReference type="SMART" id="SM00656"/>
    </source>
</evidence>
<evidence type="ECO:0000256" key="2">
    <source>
        <dbReference type="ARBA" id="ARBA00023180"/>
    </source>
</evidence>
<sequence>MCTASLHSLGECIRVQPHRRQETMQASRLLSHAVALLFLLSIAVGFTVGNAPGFAAGTTGGGDATPDYPKNVEELKTFLKDEQPRVVILDKEYDFLGTEGTTTETGCRPKSNTDCLAKNNGFKGQDVILFPGDTTLTNTGGCDQQVKVDVTYDKASKNALVVGSNKTLRGVGQKGVLKGKGLWLDGDNIIIQNVHVTELNPQFVWGGDAIYLQGTEGRAMKNIWIDHVKISRVGRQMFTSGFAGVESLTISNSDFDGRTDWSSSCDGRHYWGFILDGTTTRVSFLNNYIHSTSGRSPKIIGASSESANVVAHVANNYWADNSGHSFEPGTNAFVLAEGNYFEDTPEPMLADAEKTSISTTDDCSSSLGRSCPANTLEKSGKFDSVNGERSLETLKQYKEVTGYKPVQAAQLLKSIDNFGVGTLGGSASGDINQASASQSSSSAMQDNLTTPPPVPGSTEGSSNTTQVDPTVPIQNDVEGNASGSVGTERLNSDVVPEQFKCASKRTIQA</sequence>
<feature type="compositionally biased region" description="Polar residues" evidence="7">
    <location>
        <begin position="458"/>
        <end position="468"/>
    </location>
</feature>
<evidence type="ECO:0000313" key="10">
    <source>
        <dbReference type="EMBL" id="KAL3669865.1"/>
    </source>
</evidence>
<dbReference type="EC" id="4.2.2.10" evidence="6"/>
<dbReference type="InterPro" id="IPR011050">
    <property type="entry name" value="Pectin_lyase_fold/virulence"/>
</dbReference>
<dbReference type="GO" id="GO:0047490">
    <property type="term" value="F:pectin lyase activity"/>
    <property type="evidence" value="ECO:0007669"/>
    <property type="project" value="UniProtKB-EC"/>
</dbReference>
<dbReference type="Gene3D" id="2.160.20.10">
    <property type="entry name" value="Single-stranded right-handed beta-helix, Pectin lyase-like"/>
    <property type="match status" value="1"/>
</dbReference>
<proteinExistence type="predicted"/>
<reference evidence="10 11" key="1">
    <citation type="submission" date="2024-09" db="EMBL/GenBank/DDBJ databases">
        <title>Genome sequencing and assembly of Phytophthora oleae, isolate VK10A, causative agent of rot of olive drupes.</title>
        <authorList>
            <person name="Conti Taguali S."/>
            <person name="Riolo M."/>
            <person name="La Spada F."/>
            <person name="Cacciola S.O."/>
            <person name="Dionisio G."/>
        </authorList>
    </citation>
    <scope>NUCLEOTIDE SEQUENCE [LARGE SCALE GENOMIC DNA]</scope>
    <source>
        <strain evidence="10 11">VK10A</strain>
    </source>
</reference>
<evidence type="ECO:0000256" key="7">
    <source>
        <dbReference type="SAM" id="MobiDB-lite"/>
    </source>
</evidence>
<accession>A0ABD3FVU9</accession>
<keyword evidence="8" id="KW-0812">Transmembrane</keyword>
<dbReference type="SMART" id="SM00656">
    <property type="entry name" value="Amb_all"/>
    <property type="match status" value="1"/>
</dbReference>
<evidence type="ECO:0000256" key="6">
    <source>
        <dbReference type="ARBA" id="ARBA00039082"/>
    </source>
</evidence>
<dbReference type="PANTHER" id="PTHR31683">
    <property type="entry name" value="PECTATE LYASE 18-RELATED"/>
    <property type="match status" value="1"/>
</dbReference>
<keyword evidence="1" id="KW-1015">Disulfide bond</keyword>
<comment type="function">
    <text evidence="5">Pectinolytic enzymes consist of four classes of enzymes: pectin lyase, polygalacturonase, pectin methylesterase and rhamnogalacturonase. Among pectinolytic enzymes, pectin lyase is the most important in depolymerization of pectin, since it cleaves internal glycosidic bonds of highly methylated pectins.</text>
</comment>
<feature type="domain" description="Pectate lyase" evidence="9">
    <location>
        <begin position="131"/>
        <end position="347"/>
    </location>
</feature>
<evidence type="ECO:0000256" key="3">
    <source>
        <dbReference type="ARBA" id="ARBA00023239"/>
    </source>
</evidence>
<keyword evidence="11" id="KW-1185">Reference proteome</keyword>
<keyword evidence="8" id="KW-1133">Transmembrane helix</keyword>
<dbReference type="InterPro" id="IPR045032">
    <property type="entry name" value="PEL"/>
</dbReference>
<evidence type="ECO:0000313" key="11">
    <source>
        <dbReference type="Proteomes" id="UP001632037"/>
    </source>
</evidence>